<comment type="similarity">
    <text evidence="2 10">Belongs to the Mediator complex subunit 21 family.</text>
</comment>
<evidence type="ECO:0000256" key="8">
    <source>
        <dbReference type="ARBA" id="ARBA00023242"/>
    </source>
</evidence>
<feature type="compositionally biased region" description="Low complexity" evidence="11">
    <location>
        <begin position="67"/>
        <end position="77"/>
    </location>
</feature>
<evidence type="ECO:0000256" key="10">
    <source>
        <dbReference type="RuleBase" id="RU366036"/>
    </source>
</evidence>
<dbReference type="PANTHER" id="PTHR13381">
    <property type="entry name" value="RNA POLYMERASE II HOLOENZYME COMPONENT SRB7"/>
    <property type="match status" value="1"/>
</dbReference>
<accession>A0ABR3PGN6</accession>
<protein>
    <recommendedName>
        <fullName evidence="4 10">Mediator of RNA polymerase II transcription subunit 21</fullName>
    </recommendedName>
</protein>
<dbReference type="EMBL" id="JBFMKM010000007">
    <property type="protein sequence ID" value="KAL1305312.1"/>
    <property type="molecule type" value="Genomic_DNA"/>
</dbReference>
<evidence type="ECO:0000256" key="3">
    <source>
        <dbReference type="ARBA" id="ARBA00011837"/>
    </source>
</evidence>
<keyword evidence="5 10" id="KW-0805">Transcription regulation</keyword>
<sequence>MADRLTQLQDCYDDLQTQMFACIDYIRTRHQYEAIEGQPDMNPHSSTSANPSALTNGGTANGGDAHQQNQNGQQPQNDSADGLTPDPPEVFKSALTELARDLVIKEQQIEYIISVLPGIGNSEADQDARIRALQTELREADALRTLAMQEREQMLGLIGDLAATCKRVY</sequence>
<dbReference type="InterPro" id="IPR021384">
    <property type="entry name" value="Mediator_Med21"/>
</dbReference>
<gene>
    <name evidence="12" type="ORF">AAFC00_002214</name>
</gene>
<keyword evidence="13" id="KW-1185">Reference proteome</keyword>
<dbReference type="Proteomes" id="UP001562354">
    <property type="component" value="Unassembled WGS sequence"/>
</dbReference>
<comment type="function">
    <text evidence="9 10">Component of the Mediator complex, a coactivator involved in the regulated transcription of nearly all RNA polymerase II-dependent genes. Mediator functions as a bridge to convey information from gene-specific regulatory proteins to the basal RNA polymerase II transcription machinery. Mediator is recruited to promoters by direct interactions with regulatory proteins and serves as a scaffold for the assembly of a functional preinitiation complex with RNA polymerase II and the general transcription factors.</text>
</comment>
<dbReference type="Pfam" id="PF11221">
    <property type="entry name" value="Med21"/>
    <property type="match status" value="1"/>
</dbReference>
<evidence type="ECO:0000256" key="6">
    <source>
        <dbReference type="ARBA" id="ARBA00023159"/>
    </source>
</evidence>
<keyword evidence="6 10" id="KW-0010">Activator</keyword>
<dbReference type="RefSeq" id="XP_069201585.1">
    <property type="nucleotide sequence ID" value="XM_069341504.1"/>
</dbReference>
<feature type="region of interest" description="Disordered" evidence="11">
    <location>
        <begin position="37"/>
        <end position="89"/>
    </location>
</feature>
<comment type="subunit">
    <text evidence="3 10">Component of the Mediator complex.</text>
</comment>
<evidence type="ECO:0000313" key="13">
    <source>
        <dbReference type="Proteomes" id="UP001562354"/>
    </source>
</evidence>
<evidence type="ECO:0000256" key="2">
    <source>
        <dbReference type="ARBA" id="ARBA00005770"/>
    </source>
</evidence>
<evidence type="ECO:0000313" key="12">
    <source>
        <dbReference type="EMBL" id="KAL1305312.1"/>
    </source>
</evidence>
<evidence type="ECO:0000256" key="1">
    <source>
        <dbReference type="ARBA" id="ARBA00004123"/>
    </source>
</evidence>
<evidence type="ECO:0000256" key="4">
    <source>
        <dbReference type="ARBA" id="ARBA00019691"/>
    </source>
</evidence>
<dbReference type="InterPro" id="IPR037212">
    <property type="entry name" value="Med7/Med21-like"/>
</dbReference>
<dbReference type="SUPFAM" id="SSF140718">
    <property type="entry name" value="Mediator hinge subcomplex-like"/>
    <property type="match status" value="1"/>
</dbReference>
<evidence type="ECO:0000256" key="9">
    <source>
        <dbReference type="ARBA" id="ARBA00025687"/>
    </source>
</evidence>
<evidence type="ECO:0000256" key="5">
    <source>
        <dbReference type="ARBA" id="ARBA00023015"/>
    </source>
</evidence>
<comment type="caution">
    <text evidence="12">The sequence shown here is derived from an EMBL/GenBank/DDBJ whole genome shotgun (WGS) entry which is preliminary data.</text>
</comment>
<proteinExistence type="inferred from homology"/>
<evidence type="ECO:0000256" key="11">
    <source>
        <dbReference type="SAM" id="MobiDB-lite"/>
    </source>
</evidence>
<dbReference type="GeneID" id="95975916"/>
<evidence type="ECO:0000256" key="7">
    <source>
        <dbReference type="ARBA" id="ARBA00023163"/>
    </source>
</evidence>
<reference evidence="12 13" key="1">
    <citation type="submission" date="2024-07" db="EMBL/GenBank/DDBJ databases">
        <title>Draft sequence of the Neodothiora populina.</title>
        <authorList>
            <person name="Drown D.D."/>
            <person name="Schuette U.S."/>
            <person name="Buechlein A.B."/>
            <person name="Rusch D.R."/>
            <person name="Winton L.W."/>
            <person name="Adams G.A."/>
        </authorList>
    </citation>
    <scope>NUCLEOTIDE SEQUENCE [LARGE SCALE GENOMIC DNA]</scope>
    <source>
        <strain evidence="12 13">CPC 39397</strain>
    </source>
</reference>
<organism evidence="12 13">
    <name type="scientific">Neodothiora populina</name>
    <dbReference type="NCBI Taxonomy" id="2781224"/>
    <lineage>
        <taxon>Eukaryota</taxon>
        <taxon>Fungi</taxon>
        <taxon>Dikarya</taxon>
        <taxon>Ascomycota</taxon>
        <taxon>Pezizomycotina</taxon>
        <taxon>Dothideomycetes</taxon>
        <taxon>Dothideomycetidae</taxon>
        <taxon>Dothideales</taxon>
        <taxon>Dothioraceae</taxon>
        <taxon>Neodothiora</taxon>
    </lineage>
</organism>
<keyword evidence="8 10" id="KW-0539">Nucleus</keyword>
<keyword evidence="7 10" id="KW-0804">Transcription</keyword>
<name>A0ABR3PGN6_9PEZI</name>
<comment type="subcellular location">
    <subcellularLocation>
        <location evidence="1 10">Nucleus</location>
    </subcellularLocation>
</comment>
<dbReference type="PANTHER" id="PTHR13381:SF0">
    <property type="entry name" value="MEDIATOR OF RNA POLYMERASE II TRANSCRIPTION SUBUNIT 21"/>
    <property type="match status" value="1"/>
</dbReference>
<dbReference type="Gene3D" id="6.10.280.10">
    <property type="entry name" value="Mediator complex, subunit Med21"/>
    <property type="match status" value="1"/>
</dbReference>
<feature type="compositionally biased region" description="Polar residues" evidence="11">
    <location>
        <begin position="43"/>
        <end position="58"/>
    </location>
</feature>